<name>D3LU55_9FIRM</name>
<dbReference type="InterPro" id="IPR001775">
    <property type="entry name" value="GspD/PilQ"/>
</dbReference>
<reference evidence="4 6" key="3">
    <citation type="submission" date="2011-04" db="EMBL/GenBank/DDBJ databases">
        <authorList>
            <person name="Harkins D.M."/>
            <person name="Madupu R."/>
            <person name="Durkin A.S."/>
            <person name="Torralba M."/>
            <person name="Methe B."/>
            <person name="Sutton G.G."/>
            <person name="Nelson K.E."/>
        </authorList>
    </citation>
    <scope>NUCLEOTIDE SEQUENCE [LARGE SCALE GENOMIC DNA]</scope>
    <source>
        <strain evidence="4 6">UPII 199-6</strain>
    </source>
</reference>
<dbReference type="STRING" id="699218.HMPREF0889_0923"/>
<reference evidence="5" key="1">
    <citation type="submission" date="2009-12" db="EMBL/GenBank/DDBJ databases">
        <title>Sequence of Clostridiales genomosp. BVAB3 str. UPII9-5.</title>
        <authorList>
            <person name="Madupu R."/>
            <person name="Durkin A.S."/>
            <person name="Torralba M."/>
            <person name="Methe B."/>
            <person name="Sutton G.G."/>
            <person name="Strausberg R.L."/>
            <person name="Nelson K.E."/>
        </authorList>
    </citation>
    <scope>NUCLEOTIDE SEQUENCE [LARGE SCALE GENOMIC DNA]</scope>
    <source>
        <strain evidence="5">28L</strain>
    </source>
</reference>
<evidence type="ECO:0000313" key="3">
    <source>
        <dbReference type="EMBL" id="EFD94332.1"/>
    </source>
</evidence>
<dbReference type="InterPro" id="IPR004846">
    <property type="entry name" value="T2SS/T3SS_dom"/>
</dbReference>
<dbReference type="eggNOG" id="COG4796">
    <property type="taxonomic scope" value="Bacteria"/>
</dbReference>
<dbReference type="Proteomes" id="UP000003242">
    <property type="component" value="Unassembled WGS sequence"/>
</dbReference>
<keyword evidence="6" id="KW-1185">Reference proteome</keyword>
<evidence type="ECO:0000313" key="5">
    <source>
        <dbReference type="Proteomes" id="UP000003242"/>
    </source>
</evidence>
<dbReference type="PRINTS" id="PR00811">
    <property type="entry name" value="BCTERIALGSPD"/>
</dbReference>
<dbReference type="EMBL" id="ADGP01000015">
    <property type="protein sequence ID" value="EFD94332.1"/>
    <property type="molecule type" value="Genomic_DNA"/>
</dbReference>
<proteinExistence type="inferred from homology"/>
<dbReference type="Proteomes" id="UP000004018">
    <property type="component" value="Unassembled WGS sequence"/>
</dbReference>
<dbReference type="OrthoDB" id="9779724at2"/>
<gene>
    <name evidence="3" type="ORF">HMPREF0889_0923</name>
    <name evidence="4" type="ORF">HMPREF1039_0483</name>
</gene>
<dbReference type="PANTHER" id="PTHR30332">
    <property type="entry name" value="PROBABLE GENERAL SECRETION PATHWAY PROTEIN D"/>
    <property type="match status" value="1"/>
</dbReference>
<evidence type="ECO:0000313" key="6">
    <source>
        <dbReference type="Proteomes" id="UP000004018"/>
    </source>
</evidence>
<dbReference type="Gene3D" id="3.30.1370.130">
    <property type="match status" value="1"/>
</dbReference>
<dbReference type="EMBL" id="AFIJ01000039">
    <property type="protein sequence ID" value="EGL39212.1"/>
    <property type="molecule type" value="Genomic_DNA"/>
</dbReference>
<protein>
    <submittedName>
        <fullName evidence="3">Bacterial type II and III secretion system protein</fullName>
    </submittedName>
</protein>
<feature type="domain" description="Type II/III secretion system secretin-like" evidence="2">
    <location>
        <begin position="206"/>
        <end position="362"/>
    </location>
</feature>
<comment type="caution">
    <text evidence="3">The sequence shown here is derived from an EMBL/GenBank/DDBJ whole genome shotgun (WGS) entry which is preliminary data.</text>
</comment>
<dbReference type="InterPro" id="IPR050810">
    <property type="entry name" value="Bact_Secretion_Sys_Channel"/>
</dbReference>
<accession>D3LU55</accession>
<organism evidence="3 5">
    <name type="scientific">Megasphaera lornae</name>
    <dbReference type="NCBI Taxonomy" id="1000568"/>
    <lineage>
        <taxon>Bacteria</taxon>
        <taxon>Bacillati</taxon>
        <taxon>Bacillota</taxon>
        <taxon>Negativicutes</taxon>
        <taxon>Veillonellales</taxon>
        <taxon>Veillonellaceae</taxon>
        <taxon>Megasphaera</taxon>
    </lineage>
</organism>
<sequence length="394" mass="43114">MKTCVRVLAIGIAAISWYMPVSALQVRVSDAPIRTVLEGLAKSGNLNLIIDDSVQGNMTLHLDHVTPAQAVEAIAASQNLFYDTGSPIGIITAGRNEEKGKQYYTWQLKNTTPEAVIRAIQAVVPAAAVKSYADSNTVVVGSTKREAQLVNKLVQQLDKKTAQVDVAVRIVSLDRKALHKRGIEWDWQPFGSGSQTVFSWLGQIQALSEQGKAEILASPHIMASNGKAAQILIGDRVPVLKEHLANGEKTASISYEEAGVKLNYTPYIHQDGSVTASIEAEVSTPVWVPEMKAYRISTRRAKTIVRMKPDKTLVIGGLIGKEEMEHFRKVPLLGDIPLVGKLFQSRYKTAKETEVVIMLQARPVQDEEQNTVATELFPPIEDEKCLLAGNGVDR</sequence>
<dbReference type="GO" id="GO:0009306">
    <property type="term" value="P:protein secretion"/>
    <property type="evidence" value="ECO:0007669"/>
    <property type="project" value="InterPro"/>
</dbReference>
<dbReference type="Pfam" id="PF00263">
    <property type="entry name" value="Secretin"/>
    <property type="match status" value="1"/>
</dbReference>
<comment type="similarity">
    <text evidence="1">Belongs to the bacterial secretin family.</text>
</comment>
<evidence type="ECO:0000313" key="4">
    <source>
        <dbReference type="EMBL" id="EGL39212.1"/>
    </source>
</evidence>
<dbReference type="RefSeq" id="WP_007391645.1">
    <property type="nucleotide sequence ID" value="NZ_ADGP01000015.1"/>
</dbReference>
<dbReference type="PANTHER" id="PTHR30332:SF17">
    <property type="entry name" value="TYPE IV PILIATION SYSTEM PROTEIN DR_0774-RELATED"/>
    <property type="match status" value="1"/>
</dbReference>
<evidence type="ECO:0000256" key="1">
    <source>
        <dbReference type="RuleBase" id="RU004003"/>
    </source>
</evidence>
<reference evidence="3" key="2">
    <citation type="submission" date="2009-12" db="EMBL/GenBank/DDBJ databases">
        <authorList>
            <person name="Madupu R."/>
            <person name="Durkin A.S."/>
            <person name="Torralba M."/>
            <person name="Methe B."/>
            <person name="Sutton G.G."/>
            <person name="Strausberg R.L."/>
            <person name="Nelson K.E."/>
        </authorList>
    </citation>
    <scope>NUCLEOTIDE SEQUENCE</scope>
    <source>
        <strain evidence="3">28L</strain>
    </source>
</reference>
<dbReference type="GO" id="GO:0015627">
    <property type="term" value="C:type II protein secretion system complex"/>
    <property type="evidence" value="ECO:0007669"/>
    <property type="project" value="TreeGrafter"/>
</dbReference>
<dbReference type="AlphaFoldDB" id="D3LU55"/>
<evidence type="ECO:0000259" key="2">
    <source>
        <dbReference type="Pfam" id="PF00263"/>
    </source>
</evidence>